<keyword evidence="7" id="KW-0998">Cell outer membrane</keyword>
<evidence type="ECO:0000313" key="10">
    <source>
        <dbReference type="Proteomes" id="UP001203212"/>
    </source>
</evidence>
<evidence type="ECO:0000256" key="6">
    <source>
        <dbReference type="ARBA" id="ARBA00023136"/>
    </source>
</evidence>
<keyword evidence="10" id="KW-1185">Reference proteome</keyword>
<feature type="chain" id="PRO_5046706165" evidence="8">
    <location>
        <begin position="24"/>
        <end position="450"/>
    </location>
</feature>
<evidence type="ECO:0000256" key="1">
    <source>
        <dbReference type="ARBA" id="ARBA00004571"/>
    </source>
</evidence>
<comment type="subcellular location">
    <subcellularLocation>
        <location evidence="1">Cell outer membrane</location>
        <topology evidence="1">Multi-pass membrane protein</topology>
    </subcellularLocation>
</comment>
<sequence length="450" mass="48188">MKKTILTLAISAIVFGTTSQTQAAGFQLAEFSSTGLGRAFAGEAAMADNASAQSRNPAMLSYLEGRQLSAGGVYVMPNIDVTGDIAIDSPLFGGQSLHVPASAHDVAGDAFIPNFYYSNQLNSQWTWGLTVNSNYGLATEIEPTHAAAIFGSKTAITTVEFNPNLAYKVDDTFSVGAGLRVVYGEGEIGATTPAWVGAIKANPALPAQIAGRLPDPGTSLKSMKGDDISVGWKAGASWQINPDHRLGLAYHSGVELELDGHASGLLYDGGQNVSIEGYLPIELPAFAELASHHQLTDKFAMHASVNWTQWSVFDQLVAYFPGEQKPIGDIESDLVKNENFKDNWRYAVGGTYSLTHDWTLRAGLALDQTAVEDEYRTTTIPDTDRLWFSMGAGYQATKNLSLDFAVTYIKMYGDAPISEEQDLAGLAVVTFNGEATGNVLLAGVQLSYKM</sequence>
<evidence type="ECO:0000256" key="8">
    <source>
        <dbReference type="SAM" id="SignalP"/>
    </source>
</evidence>
<feature type="signal peptide" evidence="8">
    <location>
        <begin position="1"/>
        <end position="23"/>
    </location>
</feature>
<keyword evidence="3" id="KW-1134">Transmembrane beta strand</keyword>
<protein>
    <submittedName>
        <fullName evidence="9">Outer membrane protein transport protein</fullName>
    </submittedName>
</protein>
<gene>
    <name evidence="9" type="ORF">L2689_12515</name>
</gene>
<keyword evidence="5 8" id="KW-0732">Signal</keyword>
<evidence type="ECO:0000313" key="9">
    <source>
        <dbReference type="EMBL" id="MCL1118061.1"/>
    </source>
</evidence>
<evidence type="ECO:0000256" key="7">
    <source>
        <dbReference type="ARBA" id="ARBA00023237"/>
    </source>
</evidence>
<evidence type="ECO:0000256" key="5">
    <source>
        <dbReference type="ARBA" id="ARBA00022729"/>
    </source>
</evidence>
<organism evidence="9 10">
    <name type="scientific">Shewanella aestuarii</name>
    <dbReference type="NCBI Taxonomy" id="1028752"/>
    <lineage>
        <taxon>Bacteria</taxon>
        <taxon>Pseudomonadati</taxon>
        <taxon>Pseudomonadota</taxon>
        <taxon>Gammaproteobacteria</taxon>
        <taxon>Alteromonadales</taxon>
        <taxon>Shewanellaceae</taxon>
        <taxon>Shewanella</taxon>
    </lineage>
</organism>
<keyword evidence="6" id="KW-0472">Membrane</keyword>
<dbReference type="SUPFAM" id="SSF56935">
    <property type="entry name" value="Porins"/>
    <property type="match status" value="1"/>
</dbReference>
<dbReference type="Pfam" id="PF03349">
    <property type="entry name" value="Toluene_X"/>
    <property type="match status" value="1"/>
</dbReference>
<evidence type="ECO:0000256" key="2">
    <source>
        <dbReference type="ARBA" id="ARBA00008163"/>
    </source>
</evidence>
<dbReference type="PANTHER" id="PTHR35093:SF8">
    <property type="entry name" value="OUTER MEMBRANE PROTEIN NMB0088-RELATED"/>
    <property type="match status" value="1"/>
</dbReference>
<dbReference type="Gene3D" id="2.40.160.60">
    <property type="entry name" value="Outer membrane protein transport protein (OMPP1/FadL/TodX)"/>
    <property type="match status" value="1"/>
</dbReference>
<comment type="caution">
    <text evidence="9">The sequence shown here is derived from an EMBL/GenBank/DDBJ whole genome shotgun (WGS) entry which is preliminary data.</text>
</comment>
<evidence type="ECO:0000256" key="4">
    <source>
        <dbReference type="ARBA" id="ARBA00022692"/>
    </source>
</evidence>
<evidence type="ECO:0000256" key="3">
    <source>
        <dbReference type="ARBA" id="ARBA00022452"/>
    </source>
</evidence>
<dbReference type="Proteomes" id="UP001203212">
    <property type="component" value="Unassembled WGS sequence"/>
</dbReference>
<keyword evidence="4" id="KW-0812">Transmembrane</keyword>
<accession>A0ABT0L2W1</accession>
<comment type="similarity">
    <text evidence="2">Belongs to the OmpP1/FadL family.</text>
</comment>
<dbReference type="PANTHER" id="PTHR35093">
    <property type="entry name" value="OUTER MEMBRANE PROTEIN NMB0088-RELATED"/>
    <property type="match status" value="1"/>
</dbReference>
<dbReference type="InterPro" id="IPR005017">
    <property type="entry name" value="OMPP1/FadL/TodX"/>
</dbReference>
<dbReference type="RefSeq" id="WP_188842002.1">
    <property type="nucleotide sequence ID" value="NZ_BMOT01000007.1"/>
</dbReference>
<reference evidence="9 10" key="1">
    <citation type="submission" date="2022-01" db="EMBL/GenBank/DDBJ databases">
        <title>Whole genome-based taxonomy of the Shewanellaceae.</title>
        <authorList>
            <person name="Martin-Rodriguez A.J."/>
        </authorList>
    </citation>
    <scope>NUCLEOTIDE SEQUENCE [LARGE SCALE GENOMIC DNA]</scope>
    <source>
        <strain evidence="9 10">JCM 17801</strain>
    </source>
</reference>
<proteinExistence type="inferred from homology"/>
<dbReference type="EMBL" id="JAKILK010000006">
    <property type="protein sequence ID" value="MCL1118061.1"/>
    <property type="molecule type" value="Genomic_DNA"/>
</dbReference>
<name>A0ABT0L2W1_9GAMM</name>